<dbReference type="PANTHER" id="PTHR42643:SF24">
    <property type="entry name" value="IONOTROPIC RECEPTOR 60A"/>
    <property type="match status" value="1"/>
</dbReference>
<feature type="chain" id="PRO_5012646511" evidence="9">
    <location>
        <begin position="17"/>
        <end position="698"/>
    </location>
</feature>
<dbReference type="PANTHER" id="PTHR42643">
    <property type="entry name" value="IONOTROPIC RECEPTOR 20A-RELATED"/>
    <property type="match status" value="1"/>
</dbReference>
<protein>
    <submittedName>
        <fullName evidence="10">Glutamate receptor ionotropic, delta-1</fullName>
    </submittedName>
</protein>
<gene>
    <name evidence="10" type="ORF">Fcan01_28092</name>
</gene>
<reference evidence="10 11" key="1">
    <citation type="submission" date="2015-12" db="EMBL/GenBank/DDBJ databases">
        <title>The genome of Folsomia candida.</title>
        <authorList>
            <person name="Faddeeva A."/>
            <person name="Derks M.F."/>
            <person name="Anvar Y."/>
            <person name="Smit S."/>
            <person name="Van Straalen N."/>
            <person name="Roelofs D."/>
        </authorList>
    </citation>
    <scope>NUCLEOTIDE SEQUENCE [LARGE SCALE GENOMIC DNA]</scope>
    <source>
        <strain evidence="10 11">VU population</strain>
        <tissue evidence="10">Whole body</tissue>
    </source>
</reference>
<keyword evidence="11" id="KW-1185">Reference proteome</keyword>
<feature type="transmembrane region" description="Helical" evidence="8">
    <location>
        <begin position="325"/>
        <end position="343"/>
    </location>
</feature>
<evidence type="ECO:0000256" key="4">
    <source>
        <dbReference type="ARBA" id="ARBA00022989"/>
    </source>
</evidence>
<accession>A0A226CVX7</accession>
<evidence type="ECO:0000256" key="6">
    <source>
        <dbReference type="ARBA" id="ARBA00023170"/>
    </source>
</evidence>
<dbReference type="Proteomes" id="UP000198287">
    <property type="component" value="Unassembled WGS sequence"/>
</dbReference>
<comment type="subcellular location">
    <subcellularLocation>
        <location evidence="1">Cell membrane</location>
        <topology evidence="1">Multi-pass membrane protein</topology>
    </subcellularLocation>
</comment>
<evidence type="ECO:0000256" key="7">
    <source>
        <dbReference type="ARBA" id="ARBA00023180"/>
    </source>
</evidence>
<evidence type="ECO:0000256" key="1">
    <source>
        <dbReference type="ARBA" id="ARBA00004651"/>
    </source>
</evidence>
<organism evidence="10 11">
    <name type="scientific">Folsomia candida</name>
    <name type="common">Springtail</name>
    <dbReference type="NCBI Taxonomy" id="158441"/>
    <lineage>
        <taxon>Eukaryota</taxon>
        <taxon>Metazoa</taxon>
        <taxon>Ecdysozoa</taxon>
        <taxon>Arthropoda</taxon>
        <taxon>Hexapoda</taxon>
        <taxon>Collembola</taxon>
        <taxon>Entomobryomorpha</taxon>
        <taxon>Isotomoidea</taxon>
        <taxon>Isotomidae</taxon>
        <taxon>Proisotominae</taxon>
        <taxon>Folsomia</taxon>
    </lineage>
</organism>
<dbReference type="EMBL" id="LNIX01000064">
    <property type="protein sequence ID" value="OXA37133.1"/>
    <property type="molecule type" value="Genomic_DNA"/>
</dbReference>
<keyword evidence="4 8" id="KW-1133">Transmembrane helix</keyword>
<proteinExistence type="predicted"/>
<comment type="caution">
    <text evidence="10">The sequence shown here is derived from an EMBL/GenBank/DDBJ whole genome shotgun (WGS) entry which is preliminary data.</text>
</comment>
<feature type="signal peptide" evidence="9">
    <location>
        <begin position="1"/>
        <end position="16"/>
    </location>
</feature>
<dbReference type="Gene3D" id="1.10.287.70">
    <property type="match status" value="1"/>
</dbReference>
<keyword evidence="3 8" id="KW-0812">Transmembrane</keyword>
<keyword evidence="6 10" id="KW-0675">Receptor</keyword>
<evidence type="ECO:0000256" key="8">
    <source>
        <dbReference type="SAM" id="Phobius"/>
    </source>
</evidence>
<dbReference type="GO" id="GO:0005886">
    <property type="term" value="C:plasma membrane"/>
    <property type="evidence" value="ECO:0007669"/>
    <property type="project" value="UniProtKB-SubCell"/>
</dbReference>
<keyword evidence="9" id="KW-0732">Signal</keyword>
<evidence type="ECO:0000256" key="2">
    <source>
        <dbReference type="ARBA" id="ARBA00022475"/>
    </source>
</evidence>
<evidence type="ECO:0000313" key="10">
    <source>
        <dbReference type="EMBL" id="OXA37133.1"/>
    </source>
</evidence>
<evidence type="ECO:0000256" key="5">
    <source>
        <dbReference type="ARBA" id="ARBA00023136"/>
    </source>
</evidence>
<keyword evidence="2" id="KW-1003">Cell membrane</keyword>
<evidence type="ECO:0000256" key="9">
    <source>
        <dbReference type="SAM" id="SignalP"/>
    </source>
</evidence>
<dbReference type="InterPro" id="IPR052192">
    <property type="entry name" value="Insect_Ionotropic_Sensory_Rcpt"/>
</dbReference>
<name>A0A226CVX7_FOLCA</name>
<feature type="transmembrane region" description="Helical" evidence="8">
    <location>
        <begin position="387"/>
        <end position="405"/>
    </location>
</feature>
<keyword evidence="5 8" id="KW-0472">Membrane</keyword>
<sequence>MYPILYLVFLFSPTIATSNPLPVMPRIGLWFESGTIDLVASTEFLISPAYHKFKLHFPNSPFLLNVVPLAFTLKFPEPFSLSRLRKPWLTVLIIDSFQNQLNAFTWKLSRFYQQKTIPPEYFLFYPKLWPYFKYHIRVKGVVLEIGPQLIMELVLYPTGLGLLPFTLKVLITNPSSPILTTVCIPSNSYLILDSTTLPEFDTVWNSCNGNFQRKPIPVAHFFNLLSQPDHDKCSDTFYHTTHCNILGIAERRNFTFASVKFNRDAHLFHIEECFKIYMDRFIHGDYYEVVYYPSTKIPFNFYIIIPKPRSLKGFQALIEPFPLETWLTVLFTCAIVGLLIYAAKCRQEVRFLRGTALLQDFWLIYSILVLQGSARVGPFVGKWGAKAIWTVGCFLLCAIIMTSLYQGELATAMTTVVFPFIPLNLEDLSKSAIPIVTAGSRDGSSNLATQISVANSLEIYGPKVSAYLGTIKDHIFLAQGRWSYTGFKLTLADKLRQLGGGKELIIKGRMFSVMDDAYKTRDMLEEIFLSPDFIVYPGREDLGVNEDFMWAWMRNFFTKIYERSWLRWIEGGLEKRFSQISIQSTSRHRAKSLGNDSREHLLRVLLNDWKKKEEADFSQSNQESMLPCYYFFLILISLTVMIFLVEVGRNVRNRVRRIQLGRAGLVNIGKCNFRLHPCRKYRSKNRPEHRRVRNRIIQ</sequence>
<feature type="transmembrane region" description="Helical" evidence="8">
    <location>
        <begin position="629"/>
        <end position="647"/>
    </location>
</feature>
<evidence type="ECO:0000256" key="3">
    <source>
        <dbReference type="ARBA" id="ARBA00022692"/>
    </source>
</evidence>
<keyword evidence="7" id="KW-0325">Glycoprotein</keyword>
<dbReference type="AlphaFoldDB" id="A0A226CVX7"/>
<evidence type="ECO:0000313" key="11">
    <source>
        <dbReference type="Proteomes" id="UP000198287"/>
    </source>
</evidence>